<name>A0ABU5ES56_9BACT</name>
<feature type="transmembrane region" description="Helical" evidence="2">
    <location>
        <begin position="6"/>
        <end position="24"/>
    </location>
</feature>
<evidence type="ECO:0000313" key="4">
    <source>
        <dbReference type="Proteomes" id="UP001272242"/>
    </source>
</evidence>
<comment type="caution">
    <text evidence="3">The sequence shown here is derived from an EMBL/GenBank/DDBJ whole genome shotgun (WGS) entry which is preliminary data.</text>
</comment>
<feature type="region of interest" description="Disordered" evidence="1">
    <location>
        <begin position="48"/>
        <end position="71"/>
    </location>
</feature>
<dbReference type="EMBL" id="JAXBLV010000011">
    <property type="protein sequence ID" value="MDY3557975.1"/>
    <property type="molecule type" value="Genomic_DNA"/>
</dbReference>
<protein>
    <recommendedName>
        <fullName evidence="5">YtxH domain-containing protein</fullName>
    </recommendedName>
</protein>
<keyword evidence="2" id="KW-1133">Transmembrane helix</keyword>
<evidence type="ECO:0008006" key="5">
    <source>
        <dbReference type="Google" id="ProtNLM"/>
    </source>
</evidence>
<organism evidence="3 4">
    <name type="scientific">Gemmata algarum</name>
    <dbReference type="NCBI Taxonomy" id="2975278"/>
    <lineage>
        <taxon>Bacteria</taxon>
        <taxon>Pseudomonadati</taxon>
        <taxon>Planctomycetota</taxon>
        <taxon>Planctomycetia</taxon>
        <taxon>Gemmatales</taxon>
        <taxon>Gemmataceae</taxon>
        <taxon>Gemmata</taxon>
    </lineage>
</organism>
<keyword evidence="4" id="KW-1185">Reference proteome</keyword>
<reference evidence="4" key="1">
    <citation type="journal article" date="2023" name="Mar. Drugs">
        <title>Gemmata algarum, a Novel Planctomycete Isolated from an Algal Mat, Displays Antimicrobial Activity.</title>
        <authorList>
            <person name="Kumar G."/>
            <person name="Kallscheuer N."/>
            <person name="Kashif M."/>
            <person name="Ahamad S."/>
            <person name="Jagadeeshwari U."/>
            <person name="Pannikurungottu S."/>
            <person name="Haufschild T."/>
            <person name="Kabuu M."/>
            <person name="Sasikala C."/>
            <person name="Jogler C."/>
            <person name="Ramana C."/>
        </authorList>
    </citation>
    <scope>NUCLEOTIDE SEQUENCE [LARGE SCALE GENOMIC DNA]</scope>
    <source>
        <strain evidence="4">JC673</strain>
    </source>
</reference>
<dbReference type="Proteomes" id="UP001272242">
    <property type="component" value="Unassembled WGS sequence"/>
</dbReference>
<evidence type="ECO:0000256" key="2">
    <source>
        <dbReference type="SAM" id="Phobius"/>
    </source>
</evidence>
<accession>A0ABU5ES56</accession>
<evidence type="ECO:0000313" key="3">
    <source>
        <dbReference type="EMBL" id="MDY3557975.1"/>
    </source>
</evidence>
<gene>
    <name evidence="3" type="ORF">R5W23_000275</name>
</gene>
<evidence type="ECO:0000256" key="1">
    <source>
        <dbReference type="SAM" id="MobiDB-lite"/>
    </source>
</evidence>
<proteinExistence type="predicted"/>
<keyword evidence="2" id="KW-0812">Transmembrane</keyword>
<dbReference type="RefSeq" id="WP_320684965.1">
    <property type="nucleotide sequence ID" value="NZ_JAXBLV010000011.1"/>
</dbReference>
<feature type="compositionally biased region" description="Basic and acidic residues" evidence="1">
    <location>
        <begin position="48"/>
        <end position="61"/>
    </location>
</feature>
<sequence length="71" mass="8160">MQKETIIWWLLSLALAGGGGFGVWKWTVERSRVRKDLEAELAEKGKEFKEHEAEEYAKPRPADWSGTVDQL</sequence>
<keyword evidence="2" id="KW-0472">Membrane</keyword>